<organism evidence="2 3">
    <name type="scientific">Heligmosomoides polygyrus</name>
    <name type="common">Parasitic roundworm</name>
    <dbReference type="NCBI Taxonomy" id="6339"/>
    <lineage>
        <taxon>Eukaryota</taxon>
        <taxon>Metazoa</taxon>
        <taxon>Ecdysozoa</taxon>
        <taxon>Nematoda</taxon>
        <taxon>Chromadorea</taxon>
        <taxon>Rhabditida</taxon>
        <taxon>Rhabditina</taxon>
        <taxon>Rhabditomorpha</taxon>
        <taxon>Strongyloidea</taxon>
        <taxon>Heligmosomidae</taxon>
        <taxon>Heligmosomoides</taxon>
    </lineage>
</organism>
<evidence type="ECO:0000313" key="1">
    <source>
        <dbReference type="EMBL" id="VDO83879.1"/>
    </source>
</evidence>
<proteinExistence type="predicted"/>
<accession>A0A183FQU9</accession>
<keyword evidence="2" id="KW-1185">Reference proteome</keyword>
<accession>A0A3P7Z1M0</accession>
<reference evidence="1 2" key="1">
    <citation type="submission" date="2018-11" db="EMBL/GenBank/DDBJ databases">
        <authorList>
            <consortium name="Pathogen Informatics"/>
        </authorList>
    </citation>
    <scope>NUCLEOTIDE SEQUENCE [LARGE SCALE GENOMIC DNA]</scope>
</reference>
<protein>
    <submittedName>
        <fullName evidence="3">NADAR domain-containing protein</fullName>
    </submittedName>
</protein>
<evidence type="ECO:0000313" key="2">
    <source>
        <dbReference type="Proteomes" id="UP000050761"/>
    </source>
</evidence>
<reference evidence="3" key="2">
    <citation type="submission" date="2019-09" db="UniProtKB">
        <authorList>
            <consortium name="WormBaseParasite"/>
        </authorList>
    </citation>
    <scope>IDENTIFICATION</scope>
</reference>
<gene>
    <name evidence="1" type="ORF">HPBE_LOCUS10148</name>
</gene>
<evidence type="ECO:0000313" key="3">
    <source>
        <dbReference type="WBParaSite" id="HPBE_0001014701-mRNA-1"/>
    </source>
</evidence>
<dbReference type="WBParaSite" id="HPBE_0001014701-mRNA-1">
    <property type="protein sequence ID" value="HPBE_0001014701-mRNA-1"/>
    <property type="gene ID" value="HPBE_0001014701"/>
</dbReference>
<name>A0A183FQU9_HELPZ</name>
<dbReference type="EMBL" id="UZAH01026665">
    <property type="protein sequence ID" value="VDO83879.1"/>
    <property type="molecule type" value="Genomic_DNA"/>
</dbReference>
<dbReference type="AlphaFoldDB" id="A0A183FQU9"/>
<sequence length="89" mass="10333">MDVRAPLQNVTINTRVWEWANTHLENWKSKEVASRVLVDTEGQLDICYKDSFLWSVKGWVCSQVLRQCMEYPGVFAANKSKRIRSICVV</sequence>
<dbReference type="Proteomes" id="UP000050761">
    <property type="component" value="Unassembled WGS sequence"/>
</dbReference>